<evidence type="ECO:0000313" key="3">
    <source>
        <dbReference type="Proteomes" id="UP000009097"/>
    </source>
</evidence>
<dbReference type="EMBL" id="DS231730">
    <property type="protein sequence ID" value="KNB19054.1"/>
    <property type="molecule type" value="Genomic_DNA"/>
</dbReference>
<feature type="compositionally biased region" description="Acidic residues" evidence="1">
    <location>
        <begin position="25"/>
        <end position="40"/>
    </location>
</feature>
<evidence type="ECO:0000313" key="2">
    <source>
        <dbReference type="EMBL" id="KNB19054.1"/>
    </source>
</evidence>
<organism evidence="2 3">
    <name type="scientific">Fusarium oxysporum f. sp. lycopersici (strain 4287 / CBS 123668 / FGSC 9935 / NRRL 34936)</name>
    <name type="common">Fusarium vascular wilt of tomato</name>
    <dbReference type="NCBI Taxonomy" id="426428"/>
    <lineage>
        <taxon>Eukaryota</taxon>
        <taxon>Fungi</taxon>
        <taxon>Dikarya</taxon>
        <taxon>Ascomycota</taxon>
        <taxon>Pezizomycotina</taxon>
        <taxon>Sordariomycetes</taxon>
        <taxon>Hypocreomycetidae</taxon>
        <taxon>Hypocreales</taxon>
        <taxon>Nectriaceae</taxon>
        <taxon>Fusarium</taxon>
        <taxon>Fusarium oxysporum species complex</taxon>
    </lineage>
</organism>
<feature type="compositionally biased region" description="Low complexity" evidence="1">
    <location>
        <begin position="41"/>
        <end position="53"/>
    </location>
</feature>
<name>A0A0J9W7B5_FUSO4</name>
<reference evidence="2" key="2">
    <citation type="journal article" date="2010" name="Nature">
        <title>Comparative genomics reveals mobile pathogenicity chromosomes in Fusarium.</title>
        <authorList>
            <person name="Ma L.J."/>
            <person name="van der Does H.C."/>
            <person name="Borkovich K.A."/>
            <person name="Coleman J.J."/>
            <person name="Daboussi M.J."/>
            <person name="Di Pietro A."/>
            <person name="Dufresne M."/>
            <person name="Freitag M."/>
            <person name="Grabherr M."/>
            <person name="Henrissat B."/>
            <person name="Houterman P.M."/>
            <person name="Kang S."/>
            <person name="Shim W.B."/>
            <person name="Woloshuk C."/>
            <person name="Xie X."/>
            <person name="Xu J.R."/>
            <person name="Antoniw J."/>
            <person name="Baker S.E."/>
            <person name="Bluhm B.H."/>
            <person name="Breakspear A."/>
            <person name="Brown D.W."/>
            <person name="Butchko R.A."/>
            <person name="Chapman S."/>
            <person name="Coulson R."/>
            <person name="Coutinho P.M."/>
            <person name="Danchin E.G."/>
            <person name="Diener A."/>
            <person name="Gale L.R."/>
            <person name="Gardiner D.M."/>
            <person name="Goff S."/>
            <person name="Hammond-Kosack K.E."/>
            <person name="Hilburn K."/>
            <person name="Hua-Van A."/>
            <person name="Jonkers W."/>
            <person name="Kazan K."/>
            <person name="Kodira C.D."/>
            <person name="Koehrsen M."/>
            <person name="Kumar L."/>
            <person name="Lee Y.H."/>
            <person name="Li L."/>
            <person name="Manners J.M."/>
            <person name="Miranda-Saavedra D."/>
            <person name="Mukherjee M."/>
            <person name="Park G."/>
            <person name="Park J."/>
            <person name="Park S.Y."/>
            <person name="Proctor R.H."/>
            <person name="Regev A."/>
            <person name="Ruiz-Roldan M.C."/>
            <person name="Sain D."/>
            <person name="Sakthikumar S."/>
            <person name="Sykes S."/>
            <person name="Schwartz D.C."/>
            <person name="Turgeon B.G."/>
            <person name="Wapinski I."/>
            <person name="Yoder O."/>
            <person name="Young S."/>
            <person name="Zeng Q."/>
            <person name="Zhou S."/>
            <person name="Galagan J."/>
            <person name="Cuomo C.A."/>
            <person name="Kistler H.C."/>
            <person name="Rep M."/>
        </authorList>
    </citation>
    <scope>NUCLEOTIDE SEQUENCE [LARGE SCALE GENOMIC DNA]</scope>
    <source>
        <strain evidence="2">4287</strain>
    </source>
</reference>
<accession>A0A0J9W7B5</accession>
<dbReference type="AlphaFoldDB" id="A0A0J9W7B5"/>
<dbReference type="Proteomes" id="UP000009097">
    <property type="component" value="Unassembled WGS sequence"/>
</dbReference>
<evidence type="ECO:0000256" key="1">
    <source>
        <dbReference type="SAM" id="MobiDB-lite"/>
    </source>
</evidence>
<reference evidence="2" key="1">
    <citation type="submission" date="2007-04" db="EMBL/GenBank/DDBJ databases">
        <authorList>
            <consortium name="The Broad Institute Genome Sequencing Platform"/>
            <person name="Birren B."/>
            <person name="Lander E."/>
            <person name="Galagan J."/>
            <person name="Nusbaum C."/>
            <person name="Devon K."/>
            <person name="Ma L.-J."/>
            <person name="Jaffe D."/>
            <person name="Butler J."/>
            <person name="Alvarez P."/>
            <person name="Gnerre S."/>
            <person name="Grabherr M."/>
            <person name="Kleber M."/>
            <person name="Mauceli E."/>
            <person name="Brockman W."/>
            <person name="MacCallum I.A."/>
            <person name="Young S."/>
            <person name="LaButti K."/>
            <person name="DeCaprio D."/>
            <person name="Crawford M."/>
            <person name="Koehrsen M."/>
            <person name="Engels R."/>
            <person name="Montgomery P."/>
            <person name="Pearson M."/>
            <person name="Howarth C."/>
            <person name="Larson L."/>
            <person name="White J."/>
            <person name="O'Leary S."/>
            <person name="Kodira C."/>
            <person name="Zeng Q."/>
            <person name="Yandava C."/>
            <person name="Alvarado L."/>
            <person name="Kistler C."/>
            <person name="Shim W.-B."/>
            <person name="Kang S."/>
            <person name="Woloshuk C."/>
        </authorList>
    </citation>
    <scope>NUCLEOTIDE SEQUENCE</scope>
    <source>
        <strain evidence="2">4287</strain>
    </source>
</reference>
<dbReference type="VEuPathDB" id="FungiDB:FOXG_22460"/>
<dbReference type="GeneID" id="28963166"/>
<dbReference type="RefSeq" id="XP_018257099.1">
    <property type="nucleotide sequence ID" value="XM_018402867.1"/>
</dbReference>
<sequence>MDSSEDGTNIADFLEIAFGGRPGDTSDDEDSDLDSDDSSDVVDSSDSGSSDDE</sequence>
<protein>
    <submittedName>
        <fullName evidence="2">Uncharacterized protein</fullName>
    </submittedName>
</protein>
<feature type="region of interest" description="Disordered" evidence="1">
    <location>
        <begin position="16"/>
        <end position="53"/>
    </location>
</feature>
<gene>
    <name evidence="2" type="ORF">FOXG_22460</name>
</gene>
<dbReference type="KEGG" id="fox:FOXG_22460"/>
<proteinExistence type="predicted"/>